<evidence type="ECO:0000313" key="1">
    <source>
        <dbReference type="EMBL" id="TFK32554.1"/>
    </source>
</evidence>
<evidence type="ECO:0000313" key="2">
    <source>
        <dbReference type="Proteomes" id="UP000308652"/>
    </source>
</evidence>
<sequence length="182" mass="20208">MINALVAEVLLTTPKCMLLGVQRTSVTFLESLVTNSAWETATYVVSNMSRKQNFATILENLANYQLSKIIVRTATNTRGFQGIESILLRTPDARWIPTIFLESPELVPTTAARVTVVCSMDSNLDIRSTCITILENLVIAPTSTAPATVTRNREYVGNYNSDHGQNFGVRDLYCVKHTDHIL</sequence>
<protein>
    <submittedName>
        <fullName evidence="1">Uncharacterized protein</fullName>
    </submittedName>
</protein>
<organism evidence="1 2">
    <name type="scientific">Crucibulum laeve</name>
    <dbReference type="NCBI Taxonomy" id="68775"/>
    <lineage>
        <taxon>Eukaryota</taxon>
        <taxon>Fungi</taxon>
        <taxon>Dikarya</taxon>
        <taxon>Basidiomycota</taxon>
        <taxon>Agaricomycotina</taxon>
        <taxon>Agaricomycetes</taxon>
        <taxon>Agaricomycetidae</taxon>
        <taxon>Agaricales</taxon>
        <taxon>Agaricineae</taxon>
        <taxon>Nidulariaceae</taxon>
        <taxon>Crucibulum</taxon>
    </lineage>
</organism>
<gene>
    <name evidence="1" type="ORF">BDQ12DRAFT_670965</name>
</gene>
<name>A0A5C3LHG9_9AGAR</name>
<accession>A0A5C3LHG9</accession>
<keyword evidence="2" id="KW-1185">Reference proteome</keyword>
<proteinExistence type="predicted"/>
<dbReference type="EMBL" id="ML213670">
    <property type="protein sequence ID" value="TFK32554.1"/>
    <property type="molecule type" value="Genomic_DNA"/>
</dbReference>
<dbReference type="AlphaFoldDB" id="A0A5C3LHG9"/>
<reference evidence="1 2" key="1">
    <citation type="journal article" date="2019" name="Nat. Ecol. Evol.">
        <title>Megaphylogeny resolves global patterns of mushroom evolution.</title>
        <authorList>
            <person name="Varga T."/>
            <person name="Krizsan K."/>
            <person name="Foldi C."/>
            <person name="Dima B."/>
            <person name="Sanchez-Garcia M."/>
            <person name="Sanchez-Ramirez S."/>
            <person name="Szollosi G.J."/>
            <person name="Szarkandi J.G."/>
            <person name="Papp V."/>
            <person name="Albert L."/>
            <person name="Andreopoulos W."/>
            <person name="Angelini C."/>
            <person name="Antonin V."/>
            <person name="Barry K.W."/>
            <person name="Bougher N.L."/>
            <person name="Buchanan P."/>
            <person name="Buyck B."/>
            <person name="Bense V."/>
            <person name="Catcheside P."/>
            <person name="Chovatia M."/>
            <person name="Cooper J."/>
            <person name="Damon W."/>
            <person name="Desjardin D."/>
            <person name="Finy P."/>
            <person name="Geml J."/>
            <person name="Haridas S."/>
            <person name="Hughes K."/>
            <person name="Justo A."/>
            <person name="Karasinski D."/>
            <person name="Kautmanova I."/>
            <person name="Kiss B."/>
            <person name="Kocsube S."/>
            <person name="Kotiranta H."/>
            <person name="LaButti K.M."/>
            <person name="Lechner B.E."/>
            <person name="Liimatainen K."/>
            <person name="Lipzen A."/>
            <person name="Lukacs Z."/>
            <person name="Mihaltcheva S."/>
            <person name="Morgado L.N."/>
            <person name="Niskanen T."/>
            <person name="Noordeloos M.E."/>
            <person name="Ohm R.A."/>
            <person name="Ortiz-Santana B."/>
            <person name="Ovrebo C."/>
            <person name="Racz N."/>
            <person name="Riley R."/>
            <person name="Savchenko A."/>
            <person name="Shiryaev A."/>
            <person name="Soop K."/>
            <person name="Spirin V."/>
            <person name="Szebenyi C."/>
            <person name="Tomsovsky M."/>
            <person name="Tulloss R.E."/>
            <person name="Uehling J."/>
            <person name="Grigoriev I.V."/>
            <person name="Vagvolgyi C."/>
            <person name="Papp T."/>
            <person name="Martin F.M."/>
            <person name="Miettinen O."/>
            <person name="Hibbett D.S."/>
            <person name="Nagy L.G."/>
        </authorList>
    </citation>
    <scope>NUCLEOTIDE SEQUENCE [LARGE SCALE GENOMIC DNA]</scope>
    <source>
        <strain evidence="1 2">CBS 166.37</strain>
    </source>
</reference>
<dbReference type="Proteomes" id="UP000308652">
    <property type="component" value="Unassembled WGS sequence"/>
</dbReference>